<dbReference type="OrthoDB" id="338622at2759"/>
<keyword evidence="1" id="KW-0853">WD repeat</keyword>
<dbReference type="InterPro" id="IPR015943">
    <property type="entry name" value="WD40/YVTN_repeat-like_dom_sf"/>
</dbReference>
<dbReference type="PANTHER" id="PTHR44099">
    <property type="entry name" value="RABCONNECTIN-3B, ISOFORM A"/>
    <property type="match status" value="1"/>
</dbReference>
<dbReference type="InterPro" id="IPR011047">
    <property type="entry name" value="Quinoprotein_ADH-like_sf"/>
</dbReference>
<dbReference type="InterPro" id="IPR001680">
    <property type="entry name" value="WD40_rpt"/>
</dbReference>
<feature type="repeat" description="WD" evidence="1">
    <location>
        <begin position="1284"/>
        <end position="1318"/>
    </location>
</feature>
<dbReference type="PANTHER" id="PTHR44099:SF4">
    <property type="entry name" value="RABCONNECTIN-3B, ISOFORM A"/>
    <property type="match status" value="1"/>
</dbReference>
<dbReference type="SUPFAM" id="SSF50998">
    <property type="entry name" value="Quinoprotein alcohol dehydrogenase-like"/>
    <property type="match status" value="1"/>
</dbReference>
<feature type="chain" id="PRO_5007861519" evidence="3">
    <location>
        <begin position="19"/>
        <end position="1387"/>
    </location>
</feature>
<sequence length="1387" mass="150069">MATNTLMFPLTFSPLLDARPADPEPDVVDWSCSLAAPTCLESWGQPAPQSDGSTRSLALGCEDGTFYLFHSSAPRPQEVRRRSSIESSASRPPRPSNSSRPTSPLRYGGLGLSSSRSRSPSSARSGLSPFHVSRTRAVSSVTTEQAEAPKNYVDFDEEAERMKGMLKGKGVKEKEKTQSELLLSPNADRGSSLDKGGEARSPRLRALSPAPSAKTSPGLTPPSPPPPSPSILESPEGFNGLSLTCHVFPPKYGYLHAVRAFKLYDSGRYLICLQEAGNISVHATSDGSCVAAVALDGERAAQSGAKTRRPAPALWIWKSLHLGLLGESSIILACASSDESSGINQLADGLDDEHEEHTRLAAYAIRPGPHSDGRAMTLVKLDDWCLDGTAEGVGLHARADGALAVLTVSSTRRLAARALAIAEAVANADNDAKDAGARAALPLPKSFKEALRVLSRERVEGADADADKGGRSLVRLGDPADLGALPLDGALVGMRAFADGYRVRVGCWSDSALVVFDWREGSVEHLVAQQLDGVKDIDWASAEMLTVLFPERAETYTIVQVDANNDAITDKSDEQVKAINRLELVRSVQLVPSDLLAITSSGDMFSTSVKKGRRRIEQVTLEGEAASTGLRRVWKAQCDSVALSSAVRATCTLPVDLGLIIVGCSDGRLRRSSFLGLSGRGSGRYSHISDIPLQGEIVSLHLVDDERTQEQRVVGGADDGSIAVWDLQSLSLRARWTLFTAPLAQVVHLKGDTIGRLRGCTLCISQDGTIAVIAIDDYQLFVFLVPTSSAPLTQIHIGGDNLMLLYRDGRARLWDSKTQEFWRSMNAERTDDMLNQGGWSSWYVGHLTPSSKGIFYPLPAPAGVDSGGTVLVDLEAVVRHSTPSFAEAASVEKALVIGVDHIRATLSALLTFGLNKEIDGICRDKLGVERSSAAIGLSARYGMSLCSEQRSVWTVTTNVSALRALALIALLQTLLRHEELVPDANTVMTFYAASLPEVVGASYKTPSLQILAKYWLQSTVHEVRSACRLLFDAGIARMSDLETAETIEFWQPYLPCVPEEASRDTLRCAMALHICGSIAIEKYPLLFSSALTDIARSIDVYLHNEASPYRALAIDLCSRGFQVWQQHTDAVEMLRALFLLATNPKKDAISPHNVGSQARAAVLAIASSNTPLFMTTLTIDILQPRSVQHRRSVMQLVIFIIRKKPLVLYSNLPRLVEAVVKSLDPNSTANRDAVLDSATEILGQFVRTFPTVDFHMPTQRLAVGTSEGAVVMYDLKTATRLYVLEGHKKRTTACSFSPDGRRLVTVSLEESTVLVWKVGASFTSFFMPGAPPRQGHAGSEPFKTLSFNVGDEARMSLAATLENVRFEWAGDRSVKLKIRDSTLTFST</sequence>
<dbReference type="InterPro" id="IPR049916">
    <property type="entry name" value="WDR72-like"/>
</dbReference>
<keyword evidence="3" id="KW-0732">Signal</keyword>
<feature type="region of interest" description="Disordered" evidence="2">
    <location>
        <begin position="72"/>
        <end position="235"/>
    </location>
</feature>
<dbReference type="Gene3D" id="2.130.10.10">
    <property type="entry name" value="YVTN repeat-like/Quinoprotein amine dehydrogenase"/>
    <property type="match status" value="2"/>
</dbReference>
<evidence type="ECO:0000313" key="4">
    <source>
        <dbReference type="EMBL" id="KZT64172.1"/>
    </source>
</evidence>
<keyword evidence="5" id="KW-1185">Reference proteome</keyword>
<feature type="compositionally biased region" description="Basic and acidic residues" evidence="2">
    <location>
        <begin position="191"/>
        <end position="201"/>
    </location>
</feature>
<protein>
    <submittedName>
        <fullName evidence="4">WD40 repeat-like protein</fullName>
    </submittedName>
</protein>
<evidence type="ECO:0000256" key="3">
    <source>
        <dbReference type="SAM" id="SignalP"/>
    </source>
</evidence>
<dbReference type="SMART" id="SM00320">
    <property type="entry name" value="WD40"/>
    <property type="match status" value="3"/>
</dbReference>
<accession>A0A165LAR8</accession>
<dbReference type="GO" id="GO:0005737">
    <property type="term" value="C:cytoplasm"/>
    <property type="evidence" value="ECO:0007669"/>
    <property type="project" value="TreeGrafter"/>
</dbReference>
<evidence type="ECO:0000313" key="5">
    <source>
        <dbReference type="Proteomes" id="UP000076727"/>
    </source>
</evidence>
<feature type="compositionally biased region" description="Low complexity" evidence="2">
    <location>
        <begin position="85"/>
        <end position="129"/>
    </location>
</feature>
<feature type="compositionally biased region" description="Polar residues" evidence="2">
    <location>
        <begin position="136"/>
        <end position="145"/>
    </location>
</feature>
<reference evidence="4 5" key="1">
    <citation type="journal article" date="2016" name="Mol. Biol. Evol.">
        <title>Comparative Genomics of Early-Diverging Mushroom-Forming Fungi Provides Insights into the Origins of Lignocellulose Decay Capabilities.</title>
        <authorList>
            <person name="Nagy L.G."/>
            <person name="Riley R."/>
            <person name="Tritt A."/>
            <person name="Adam C."/>
            <person name="Daum C."/>
            <person name="Floudas D."/>
            <person name="Sun H."/>
            <person name="Yadav J.S."/>
            <person name="Pangilinan J."/>
            <person name="Larsson K.H."/>
            <person name="Matsuura K."/>
            <person name="Barry K."/>
            <person name="Labutti K."/>
            <person name="Kuo R."/>
            <person name="Ohm R.A."/>
            <person name="Bhattacharya S.S."/>
            <person name="Shirouzu T."/>
            <person name="Yoshinaga Y."/>
            <person name="Martin F.M."/>
            <person name="Grigoriev I.V."/>
            <person name="Hibbett D.S."/>
        </authorList>
    </citation>
    <scope>NUCLEOTIDE SEQUENCE [LARGE SCALE GENOMIC DNA]</scope>
    <source>
        <strain evidence="4 5">L-15889</strain>
    </source>
</reference>
<gene>
    <name evidence="4" type="ORF">DAEQUDRAFT_732961</name>
</gene>
<feature type="signal peptide" evidence="3">
    <location>
        <begin position="1"/>
        <end position="18"/>
    </location>
</feature>
<evidence type="ECO:0000256" key="2">
    <source>
        <dbReference type="SAM" id="MobiDB-lite"/>
    </source>
</evidence>
<name>A0A165LAR8_9APHY</name>
<dbReference type="Proteomes" id="UP000076727">
    <property type="component" value="Unassembled WGS sequence"/>
</dbReference>
<proteinExistence type="predicted"/>
<dbReference type="EMBL" id="KV429138">
    <property type="protein sequence ID" value="KZT64172.1"/>
    <property type="molecule type" value="Genomic_DNA"/>
</dbReference>
<evidence type="ECO:0000256" key="1">
    <source>
        <dbReference type="PROSITE-ProRule" id="PRU00221"/>
    </source>
</evidence>
<organism evidence="4 5">
    <name type="scientific">Daedalea quercina L-15889</name>
    <dbReference type="NCBI Taxonomy" id="1314783"/>
    <lineage>
        <taxon>Eukaryota</taxon>
        <taxon>Fungi</taxon>
        <taxon>Dikarya</taxon>
        <taxon>Basidiomycota</taxon>
        <taxon>Agaricomycotina</taxon>
        <taxon>Agaricomycetes</taxon>
        <taxon>Polyporales</taxon>
        <taxon>Fomitopsis</taxon>
    </lineage>
</organism>
<dbReference type="STRING" id="1314783.A0A165LAR8"/>
<dbReference type="PROSITE" id="PS50082">
    <property type="entry name" value="WD_REPEATS_2"/>
    <property type="match status" value="1"/>
</dbReference>
<feature type="compositionally biased region" description="Pro residues" evidence="2">
    <location>
        <begin position="219"/>
        <end position="229"/>
    </location>
</feature>